<dbReference type="OrthoDB" id="2156780at2759"/>
<organism evidence="1 2">
    <name type="scientific">Ceratobasidium theobromae</name>
    <dbReference type="NCBI Taxonomy" id="1582974"/>
    <lineage>
        <taxon>Eukaryota</taxon>
        <taxon>Fungi</taxon>
        <taxon>Dikarya</taxon>
        <taxon>Basidiomycota</taxon>
        <taxon>Agaricomycotina</taxon>
        <taxon>Agaricomycetes</taxon>
        <taxon>Cantharellales</taxon>
        <taxon>Ceratobasidiaceae</taxon>
        <taxon>Ceratobasidium</taxon>
    </lineage>
</organism>
<gene>
    <name evidence="1" type="ORF">CTheo_1473</name>
</gene>
<dbReference type="AlphaFoldDB" id="A0A5N5QTD5"/>
<evidence type="ECO:0000313" key="1">
    <source>
        <dbReference type="EMBL" id="KAB5595012.1"/>
    </source>
</evidence>
<name>A0A5N5QTD5_9AGAM</name>
<protein>
    <submittedName>
        <fullName evidence="1">Uncharacterized protein</fullName>
    </submittedName>
</protein>
<sequence>MTGSILDSIPVVSQLKSTVEWIGGDEAAAKATQEHFIDRAWGVSQIHSAVLLAQGKTDEAIKVQESFVENAINVVKSAPAVGYPMAAVQYAAGDSKGAKESAELATKIAVVAPSLIAAPVSPPLAIISGVATAIAFSGEPKPGQHGEDY</sequence>
<evidence type="ECO:0000313" key="2">
    <source>
        <dbReference type="Proteomes" id="UP000383932"/>
    </source>
</evidence>
<keyword evidence="2" id="KW-1185">Reference proteome</keyword>
<dbReference type="PANTHER" id="PTHR34494">
    <property type="entry name" value="PROTEIN CBG25024"/>
    <property type="match status" value="1"/>
</dbReference>
<reference evidence="1 2" key="1">
    <citation type="journal article" date="2019" name="Fungal Biol. Biotechnol.">
        <title>Draft genome sequence of fastidious pathogen Ceratobasidium theobromae, which causes vascular-streak dieback in Theobroma cacao.</title>
        <authorList>
            <person name="Ali S.S."/>
            <person name="Asman A."/>
            <person name="Shao J."/>
            <person name="Firmansyah A.P."/>
            <person name="Susilo A.W."/>
            <person name="Rosmana A."/>
            <person name="McMahon P."/>
            <person name="Junaid M."/>
            <person name="Guest D."/>
            <person name="Kheng T.Y."/>
            <person name="Meinhardt L.W."/>
            <person name="Bailey B.A."/>
        </authorList>
    </citation>
    <scope>NUCLEOTIDE SEQUENCE [LARGE SCALE GENOMIC DNA]</scope>
    <source>
        <strain evidence="1 2">CT2</strain>
    </source>
</reference>
<dbReference type="Proteomes" id="UP000383932">
    <property type="component" value="Unassembled WGS sequence"/>
</dbReference>
<dbReference type="PANTHER" id="PTHR34494:SF1">
    <property type="entry name" value="PROTEIN CBG25024"/>
    <property type="match status" value="1"/>
</dbReference>
<accession>A0A5N5QTD5</accession>
<dbReference type="EMBL" id="SSOP01000013">
    <property type="protein sequence ID" value="KAB5595012.1"/>
    <property type="molecule type" value="Genomic_DNA"/>
</dbReference>
<comment type="caution">
    <text evidence="1">The sequence shown here is derived from an EMBL/GenBank/DDBJ whole genome shotgun (WGS) entry which is preliminary data.</text>
</comment>
<proteinExistence type="predicted"/>